<dbReference type="Proteomes" id="UP000022447">
    <property type="component" value="Unassembled WGS sequence"/>
</dbReference>
<evidence type="ECO:0000256" key="1">
    <source>
        <dbReference type="SAM" id="MobiDB-lite"/>
    </source>
</evidence>
<organism evidence="2 3">
    <name type="scientific">Roseivivax halodurans JCM 10272</name>
    <dbReference type="NCBI Taxonomy" id="1449350"/>
    <lineage>
        <taxon>Bacteria</taxon>
        <taxon>Pseudomonadati</taxon>
        <taxon>Pseudomonadota</taxon>
        <taxon>Alphaproteobacteria</taxon>
        <taxon>Rhodobacterales</taxon>
        <taxon>Roseobacteraceae</taxon>
        <taxon>Roseivivax</taxon>
    </lineage>
</organism>
<evidence type="ECO:0000313" key="3">
    <source>
        <dbReference type="Proteomes" id="UP000022447"/>
    </source>
</evidence>
<protein>
    <submittedName>
        <fullName evidence="2">Uncharacterized protein</fullName>
    </submittedName>
</protein>
<dbReference type="EMBL" id="JALZ01000091">
    <property type="protein sequence ID" value="ETX10412.1"/>
    <property type="molecule type" value="Genomic_DNA"/>
</dbReference>
<reference evidence="2 3" key="1">
    <citation type="submission" date="2014-01" db="EMBL/GenBank/DDBJ databases">
        <title>Roseivivax halodurans JCM 10272 Genome Sequencing.</title>
        <authorList>
            <person name="Lai Q."/>
            <person name="Li G."/>
            <person name="Shao Z."/>
        </authorList>
    </citation>
    <scope>NUCLEOTIDE SEQUENCE [LARGE SCALE GENOMIC DNA]</scope>
    <source>
        <strain evidence="2 3">JCM 10272</strain>
    </source>
</reference>
<proteinExistence type="predicted"/>
<name>X7E3B9_9RHOB</name>
<dbReference type="RefSeq" id="WP_157578043.1">
    <property type="nucleotide sequence ID" value="NZ_JALZ01000091.1"/>
</dbReference>
<feature type="region of interest" description="Disordered" evidence="1">
    <location>
        <begin position="1"/>
        <end position="21"/>
    </location>
</feature>
<dbReference type="AlphaFoldDB" id="X7E3B9"/>
<accession>X7E3B9</accession>
<dbReference type="STRING" id="1449350.OCH239_22230"/>
<comment type="caution">
    <text evidence="2">The sequence shown here is derived from an EMBL/GenBank/DDBJ whole genome shotgun (WGS) entry which is preliminary data.</text>
</comment>
<dbReference type="OrthoDB" id="9968603at2"/>
<gene>
    <name evidence="2" type="ORF">OCH239_22230</name>
</gene>
<evidence type="ECO:0000313" key="2">
    <source>
        <dbReference type="EMBL" id="ETX10412.1"/>
    </source>
</evidence>
<sequence length="49" mass="5300">MTTTPKTRTLEAANDNPGGATRVEMPLAAFVTLLAEAYVARAERKEHKA</sequence>
<keyword evidence="3" id="KW-1185">Reference proteome</keyword>